<accession>A0A656GMZ0</accession>
<evidence type="ECO:0000313" key="3">
    <source>
        <dbReference type="Proteomes" id="UP000003465"/>
    </source>
</evidence>
<keyword evidence="1" id="KW-0812">Transmembrane</keyword>
<comment type="caution">
    <text evidence="2">The sequence shown here is derived from an EMBL/GenBank/DDBJ whole genome shotgun (WGS) entry which is preliminary data.</text>
</comment>
<dbReference type="Proteomes" id="UP000003465">
    <property type="component" value="Unassembled WGS sequence"/>
</dbReference>
<protein>
    <submittedName>
        <fullName evidence="2">Uncharacterized protein</fullName>
    </submittedName>
</protein>
<evidence type="ECO:0000313" key="2">
    <source>
        <dbReference type="EMBL" id="EGH26954.1"/>
    </source>
</evidence>
<gene>
    <name evidence="2" type="ORF">PSYMO_37921</name>
</gene>
<reference evidence="2 3" key="1">
    <citation type="journal article" date="2011" name="PLoS Pathog.">
        <title>Dynamic evolution of pathogenicity revealed by sequencing and comparative genomics of 19 Pseudomonas syringae isolates.</title>
        <authorList>
            <person name="Baltrus D.A."/>
            <person name="Nishimura M.T."/>
            <person name="Romanchuk A."/>
            <person name="Chang J.H."/>
            <person name="Mukhtar M.S."/>
            <person name="Cherkis K."/>
            <person name="Roach J."/>
            <person name="Grant S.R."/>
            <person name="Jones C.D."/>
            <person name="Dangl J.L."/>
        </authorList>
    </citation>
    <scope>NUCLEOTIDE SEQUENCE [LARGE SCALE GENOMIC DNA]</scope>
    <source>
        <strain evidence="2 3">301020</strain>
    </source>
</reference>
<name>A0A656GMZ0_PSEA0</name>
<evidence type="ECO:0000256" key="1">
    <source>
        <dbReference type="SAM" id="Phobius"/>
    </source>
</evidence>
<feature type="transmembrane region" description="Helical" evidence="1">
    <location>
        <begin position="12"/>
        <end position="33"/>
    </location>
</feature>
<proteinExistence type="predicted"/>
<organism evidence="2 3">
    <name type="scientific">Pseudomonas amygdali pv. mori str. 301020</name>
    <dbReference type="NCBI Taxonomy" id="629261"/>
    <lineage>
        <taxon>Bacteria</taxon>
        <taxon>Pseudomonadati</taxon>
        <taxon>Pseudomonadota</taxon>
        <taxon>Gammaproteobacteria</taxon>
        <taxon>Pseudomonadales</taxon>
        <taxon>Pseudomonadaceae</taxon>
        <taxon>Pseudomonas</taxon>
        <taxon>Pseudomonas amygdali</taxon>
    </lineage>
</organism>
<feature type="non-terminal residue" evidence="2">
    <location>
        <position position="1"/>
    </location>
</feature>
<keyword evidence="1" id="KW-1133">Transmembrane helix</keyword>
<sequence>GRAAGRGAQGGVAAVDALSTIIVTTLRVVMPFWTL</sequence>
<feature type="non-terminal residue" evidence="2">
    <location>
        <position position="35"/>
    </location>
</feature>
<dbReference type="AlphaFoldDB" id="A0A656GMZ0"/>
<keyword evidence="1" id="KW-0472">Membrane</keyword>
<dbReference type="EMBL" id="AEAG01003100">
    <property type="protein sequence ID" value="EGH26954.1"/>
    <property type="molecule type" value="Genomic_DNA"/>
</dbReference>